<dbReference type="EMBL" id="CANHGI010000006">
    <property type="protein sequence ID" value="CAI5454051.1"/>
    <property type="molecule type" value="Genomic_DNA"/>
</dbReference>
<accession>A0A9P1J0I8</accession>
<reference evidence="1" key="1">
    <citation type="submission" date="2022-11" db="EMBL/GenBank/DDBJ databases">
        <authorList>
            <person name="Kikuchi T."/>
        </authorList>
    </citation>
    <scope>NUCLEOTIDE SEQUENCE</scope>
    <source>
        <strain evidence="1">PS1010</strain>
    </source>
</reference>
<comment type="caution">
    <text evidence="1">The sequence shown here is derived from an EMBL/GenBank/DDBJ whole genome shotgun (WGS) entry which is preliminary data.</text>
</comment>
<gene>
    <name evidence="1" type="ORF">CAMP_LOCUS16688</name>
</gene>
<proteinExistence type="predicted"/>
<dbReference type="AlphaFoldDB" id="A0A9P1J0I8"/>
<organism evidence="1 2">
    <name type="scientific">Caenorhabditis angaria</name>
    <dbReference type="NCBI Taxonomy" id="860376"/>
    <lineage>
        <taxon>Eukaryota</taxon>
        <taxon>Metazoa</taxon>
        <taxon>Ecdysozoa</taxon>
        <taxon>Nematoda</taxon>
        <taxon>Chromadorea</taxon>
        <taxon>Rhabditida</taxon>
        <taxon>Rhabditina</taxon>
        <taxon>Rhabditomorpha</taxon>
        <taxon>Rhabditoidea</taxon>
        <taxon>Rhabditidae</taxon>
        <taxon>Peloderinae</taxon>
        <taxon>Caenorhabditis</taxon>
    </lineage>
</organism>
<name>A0A9P1J0I8_9PELO</name>
<keyword evidence="2" id="KW-1185">Reference proteome</keyword>
<dbReference type="Proteomes" id="UP001152747">
    <property type="component" value="Unassembled WGS sequence"/>
</dbReference>
<evidence type="ECO:0000313" key="1">
    <source>
        <dbReference type="EMBL" id="CAI5454051.1"/>
    </source>
</evidence>
<sequence>MSISDFSPVQMHRYRFLRRGFQRYIRFLRQYPELDNYLDMGNSLERLQNHLATMDRVFRTNSVHFFDIIFNVYAELLEYVRLNHIMTHMIILMREFDDVEEEEEEEN</sequence>
<evidence type="ECO:0000313" key="2">
    <source>
        <dbReference type="Proteomes" id="UP001152747"/>
    </source>
</evidence>
<protein>
    <submittedName>
        <fullName evidence="1">Uncharacterized protein</fullName>
    </submittedName>
</protein>